<name>A0A0E9QS29_ANGAN</name>
<proteinExistence type="predicted"/>
<accession>A0A0E9QS29</accession>
<reference evidence="1" key="1">
    <citation type="submission" date="2014-11" db="EMBL/GenBank/DDBJ databases">
        <authorList>
            <person name="Amaro Gonzalez C."/>
        </authorList>
    </citation>
    <scope>NUCLEOTIDE SEQUENCE</scope>
</reference>
<evidence type="ECO:0000313" key="1">
    <source>
        <dbReference type="EMBL" id="JAH19659.1"/>
    </source>
</evidence>
<reference evidence="1" key="2">
    <citation type="journal article" date="2015" name="Fish Shellfish Immunol.">
        <title>Early steps in the European eel (Anguilla anguilla)-Vibrio vulnificus interaction in the gills: Role of the RtxA13 toxin.</title>
        <authorList>
            <person name="Callol A."/>
            <person name="Pajuelo D."/>
            <person name="Ebbesson L."/>
            <person name="Teles M."/>
            <person name="MacKenzie S."/>
            <person name="Amaro C."/>
        </authorList>
    </citation>
    <scope>NUCLEOTIDE SEQUENCE</scope>
</reference>
<dbReference type="AlphaFoldDB" id="A0A0E9QS29"/>
<dbReference type="EMBL" id="GBXM01088918">
    <property type="protein sequence ID" value="JAH19659.1"/>
    <property type="molecule type" value="Transcribed_RNA"/>
</dbReference>
<dbReference type="EMBL" id="GBXM01091194">
    <property type="protein sequence ID" value="JAH17383.1"/>
    <property type="molecule type" value="Transcribed_RNA"/>
</dbReference>
<organism evidence="1">
    <name type="scientific">Anguilla anguilla</name>
    <name type="common">European freshwater eel</name>
    <name type="synonym">Muraena anguilla</name>
    <dbReference type="NCBI Taxonomy" id="7936"/>
    <lineage>
        <taxon>Eukaryota</taxon>
        <taxon>Metazoa</taxon>
        <taxon>Chordata</taxon>
        <taxon>Craniata</taxon>
        <taxon>Vertebrata</taxon>
        <taxon>Euteleostomi</taxon>
        <taxon>Actinopterygii</taxon>
        <taxon>Neopterygii</taxon>
        <taxon>Teleostei</taxon>
        <taxon>Anguilliformes</taxon>
        <taxon>Anguillidae</taxon>
        <taxon>Anguilla</taxon>
    </lineage>
</organism>
<sequence>MALGHCPAMLTLMPKHCVIFAA</sequence>
<protein>
    <submittedName>
        <fullName evidence="1">Uncharacterized protein</fullName>
    </submittedName>
</protein>